<feature type="signal peptide" evidence="3">
    <location>
        <begin position="1"/>
        <end position="22"/>
    </location>
</feature>
<dbReference type="Proteomes" id="UP001271890">
    <property type="component" value="Unassembled WGS sequence"/>
</dbReference>
<sequence length="379" mass="41323">MARNFLPLLGFCFSLFSFHTYAESSQQQMRVSTTTVQAVPFTPSVKILGTVVARNEIAITPALTQLVITDVLVEEGDYVKQGQILATLETPIQDEKVKRAQAELEKALALVKQNEAMNNQAQSELKRTKPLSATGVIAASEFDKLKMEANSSLSALNAAKAEYRQLQAQLAEEKTQRAKTTIIAPKDGVISERVATSGMMTDSNFLFKLIENNQYEFSADAFISHLKQVKPGTSAVISLTGENKITGKVRYVSPKIDPVTQIGKIRIALENAPKDTKLGDFGSALFQLNPETINAIPYSAVTMIAAATSDKNTAPNKNTASVFVVGKNNIVEKKQVITGRVFDNWIEIKSGLSSKDKVIVSASPFLQEMDTVSLTSQEK</sequence>
<keyword evidence="2" id="KW-0175">Coiled coil</keyword>
<dbReference type="Gene3D" id="2.40.30.170">
    <property type="match status" value="1"/>
</dbReference>
<dbReference type="Gene3D" id="2.40.420.20">
    <property type="match status" value="1"/>
</dbReference>
<dbReference type="Gene3D" id="1.10.287.470">
    <property type="entry name" value="Helix hairpin bin"/>
    <property type="match status" value="1"/>
</dbReference>
<evidence type="ECO:0000313" key="6">
    <source>
        <dbReference type="Proteomes" id="UP001271890"/>
    </source>
</evidence>
<dbReference type="Pfam" id="PF25967">
    <property type="entry name" value="RND-MFP_C"/>
    <property type="match status" value="1"/>
</dbReference>
<dbReference type="PANTHER" id="PTHR30469">
    <property type="entry name" value="MULTIDRUG RESISTANCE PROTEIN MDTA"/>
    <property type="match status" value="1"/>
</dbReference>
<evidence type="ECO:0000256" key="2">
    <source>
        <dbReference type="SAM" id="Coils"/>
    </source>
</evidence>
<feature type="domain" description="Multidrug resistance protein MdtA-like C-terminal permuted SH3" evidence="4">
    <location>
        <begin position="315"/>
        <end position="361"/>
    </location>
</feature>
<reference evidence="6" key="1">
    <citation type="journal article" date="2024" name="Toxins">
        <title>Genome Sequence Analysis of Native Xenorhabdus Strains Isolated from Entomopathogenic Nematodes in Argentina.</title>
        <authorList>
            <person name="Palma L."/>
            <person name="Frizzo L."/>
            <person name="Kaiser S."/>
            <person name="Berry C."/>
            <person name="Caballero P."/>
            <person name="Bode H.B."/>
            <person name="Del Valle E.E."/>
        </authorList>
    </citation>
    <scope>NUCLEOTIDE SEQUENCE [LARGE SCALE GENOMIC DNA]</scope>
    <source>
        <strain evidence="6">12</strain>
    </source>
</reference>
<evidence type="ECO:0000259" key="4">
    <source>
        <dbReference type="Pfam" id="PF25967"/>
    </source>
</evidence>
<dbReference type="NCBIfam" id="TIGR01730">
    <property type="entry name" value="RND_mfp"/>
    <property type="match status" value="1"/>
</dbReference>
<evidence type="ECO:0000313" key="5">
    <source>
        <dbReference type="EMBL" id="MDX7988949.1"/>
    </source>
</evidence>
<dbReference type="InterPro" id="IPR058627">
    <property type="entry name" value="MdtA-like_C"/>
</dbReference>
<feature type="chain" id="PRO_5046040298" evidence="3">
    <location>
        <begin position="23"/>
        <end position="379"/>
    </location>
</feature>
<proteinExistence type="inferred from homology"/>
<feature type="coiled-coil region" evidence="2">
    <location>
        <begin position="97"/>
        <end position="124"/>
    </location>
</feature>
<dbReference type="Gene3D" id="2.40.50.100">
    <property type="match status" value="1"/>
</dbReference>
<organism evidence="5 6">
    <name type="scientific">Xenorhabdus santafensis</name>
    <dbReference type="NCBI Taxonomy" id="2582833"/>
    <lineage>
        <taxon>Bacteria</taxon>
        <taxon>Pseudomonadati</taxon>
        <taxon>Pseudomonadota</taxon>
        <taxon>Gammaproteobacteria</taxon>
        <taxon>Enterobacterales</taxon>
        <taxon>Morganellaceae</taxon>
        <taxon>Xenorhabdus</taxon>
    </lineage>
</organism>
<dbReference type="SUPFAM" id="SSF111369">
    <property type="entry name" value="HlyD-like secretion proteins"/>
    <property type="match status" value="1"/>
</dbReference>
<comment type="similarity">
    <text evidence="1">Belongs to the membrane fusion protein (MFP) (TC 8.A.1) family.</text>
</comment>
<name>A0ABU4SDT7_9GAMM</name>
<keyword evidence="3" id="KW-0732">Signal</keyword>
<dbReference type="PANTHER" id="PTHR30469:SF15">
    <property type="entry name" value="HLYD FAMILY OF SECRETION PROTEINS"/>
    <property type="match status" value="1"/>
</dbReference>
<keyword evidence="6" id="KW-1185">Reference proteome</keyword>
<gene>
    <name evidence="5" type="ORF">FE392_16755</name>
</gene>
<protein>
    <submittedName>
        <fullName evidence="5">Efflux RND transporter periplasmic adaptor subunit</fullName>
    </submittedName>
</protein>
<accession>A0ABU4SDT7</accession>
<dbReference type="EMBL" id="VCDN01000078">
    <property type="protein sequence ID" value="MDX7988949.1"/>
    <property type="molecule type" value="Genomic_DNA"/>
</dbReference>
<feature type="coiled-coil region" evidence="2">
    <location>
        <begin position="149"/>
        <end position="176"/>
    </location>
</feature>
<comment type="caution">
    <text evidence="5">The sequence shown here is derived from an EMBL/GenBank/DDBJ whole genome shotgun (WGS) entry which is preliminary data.</text>
</comment>
<dbReference type="InterPro" id="IPR006143">
    <property type="entry name" value="RND_pump_MFP"/>
</dbReference>
<dbReference type="RefSeq" id="WP_319931345.1">
    <property type="nucleotide sequence ID" value="NZ_VCDN01000078.1"/>
</dbReference>
<evidence type="ECO:0000256" key="3">
    <source>
        <dbReference type="SAM" id="SignalP"/>
    </source>
</evidence>
<evidence type="ECO:0000256" key="1">
    <source>
        <dbReference type="ARBA" id="ARBA00009477"/>
    </source>
</evidence>